<gene>
    <name evidence="2" type="ORF">PIB30_020215</name>
</gene>
<dbReference type="EMBL" id="JASCZI010060479">
    <property type="protein sequence ID" value="MED6132569.1"/>
    <property type="molecule type" value="Genomic_DNA"/>
</dbReference>
<feature type="region of interest" description="Disordered" evidence="1">
    <location>
        <begin position="74"/>
        <end position="96"/>
    </location>
</feature>
<keyword evidence="3" id="KW-1185">Reference proteome</keyword>
<dbReference type="Proteomes" id="UP001341840">
    <property type="component" value="Unassembled WGS sequence"/>
</dbReference>
<protein>
    <submittedName>
        <fullName evidence="2">Uncharacterized protein</fullName>
    </submittedName>
</protein>
<evidence type="ECO:0000313" key="2">
    <source>
        <dbReference type="EMBL" id="MED6132569.1"/>
    </source>
</evidence>
<reference evidence="2 3" key="1">
    <citation type="journal article" date="2023" name="Plants (Basel)">
        <title>Bridging the Gap: Combining Genomics and Transcriptomics Approaches to Understand Stylosanthes scabra, an Orphan Legume from the Brazilian Caatinga.</title>
        <authorList>
            <person name="Ferreira-Neto J.R.C."/>
            <person name="da Silva M.D."/>
            <person name="Binneck E."/>
            <person name="de Melo N.F."/>
            <person name="da Silva R.H."/>
            <person name="de Melo A.L.T.M."/>
            <person name="Pandolfi V."/>
            <person name="Bustamante F.O."/>
            <person name="Brasileiro-Vidal A.C."/>
            <person name="Benko-Iseppon A.M."/>
        </authorList>
    </citation>
    <scope>NUCLEOTIDE SEQUENCE [LARGE SCALE GENOMIC DNA]</scope>
    <source>
        <tissue evidence="2">Leaves</tissue>
    </source>
</reference>
<organism evidence="2 3">
    <name type="scientific">Stylosanthes scabra</name>
    <dbReference type="NCBI Taxonomy" id="79078"/>
    <lineage>
        <taxon>Eukaryota</taxon>
        <taxon>Viridiplantae</taxon>
        <taxon>Streptophyta</taxon>
        <taxon>Embryophyta</taxon>
        <taxon>Tracheophyta</taxon>
        <taxon>Spermatophyta</taxon>
        <taxon>Magnoliopsida</taxon>
        <taxon>eudicotyledons</taxon>
        <taxon>Gunneridae</taxon>
        <taxon>Pentapetalae</taxon>
        <taxon>rosids</taxon>
        <taxon>fabids</taxon>
        <taxon>Fabales</taxon>
        <taxon>Fabaceae</taxon>
        <taxon>Papilionoideae</taxon>
        <taxon>50 kb inversion clade</taxon>
        <taxon>dalbergioids sensu lato</taxon>
        <taxon>Dalbergieae</taxon>
        <taxon>Pterocarpus clade</taxon>
        <taxon>Stylosanthes</taxon>
    </lineage>
</organism>
<proteinExistence type="predicted"/>
<name>A0ABU6S8M8_9FABA</name>
<accession>A0ABU6S8M8</accession>
<evidence type="ECO:0000256" key="1">
    <source>
        <dbReference type="SAM" id="MobiDB-lite"/>
    </source>
</evidence>
<evidence type="ECO:0000313" key="3">
    <source>
        <dbReference type="Proteomes" id="UP001341840"/>
    </source>
</evidence>
<sequence>MEPSHYSSNLHHAIDNDQQKHTHIAAATTTTSPYLSYPSINLLNNPNPNNNHFYHNPYLNAEIKNNDCDEASLGEHHYKSESDSCSSGDECDDDDDDEVTLEEHFLMHDAKAKKQIEQLAIMVGLDTTEPAAVVLTQVVRVLKHLKGINSY</sequence>
<comment type="caution">
    <text evidence="2">The sequence shown here is derived from an EMBL/GenBank/DDBJ whole genome shotgun (WGS) entry which is preliminary data.</text>
</comment>